<dbReference type="EMBL" id="FZMO01000008">
    <property type="protein sequence ID" value="SNQ45618.1"/>
    <property type="molecule type" value="Genomic_DNA"/>
</dbReference>
<keyword evidence="3" id="KW-1185">Reference proteome</keyword>
<dbReference type="CDD" id="cd21141">
    <property type="entry name" value="Cas6_III-like"/>
    <property type="match status" value="1"/>
</dbReference>
<sequence length="241" mass="25312">MAAVTPRQVHGAASGICEVAGSDHHAPVKAFAAGPLLPDESGGGCLWRLGWLGDSALPPGWPPSAVRLGPHTRQVTGFEGHGRSYGELARSGPTRRVRLTMTSPTFFSRNGRDLPMPEPVLVVRNLLTRWNALAPAPLQVGEDDSKALVGGVFLESMSGATRKVELGSGLRQVGFEGSAELRLLKTVPDQAASVFGALARFAEFAGLGAQTAFGFGAVDVELPGLTRSPRSPRREAYPPGV</sequence>
<dbReference type="Proteomes" id="UP000234331">
    <property type="component" value="Unassembled WGS sequence"/>
</dbReference>
<proteinExistence type="predicted"/>
<evidence type="ECO:0000313" key="2">
    <source>
        <dbReference type="EMBL" id="SNQ45618.1"/>
    </source>
</evidence>
<reference evidence="2 3" key="1">
    <citation type="submission" date="2017-06" db="EMBL/GenBank/DDBJ databases">
        <authorList>
            <person name="Kim H.J."/>
            <person name="Triplett B.A."/>
        </authorList>
    </citation>
    <scope>NUCLEOTIDE SEQUENCE [LARGE SCALE GENOMIC DNA]</scope>
    <source>
        <strain evidence="2">FRACA_ARgP5</strain>
    </source>
</reference>
<evidence type="ECO:0000259" key="1">
    <source>
        <dbReference type="Pfam" id="PF10040"/>
    </source>
</evidence>
<feature type="domain" description="CRISPR-associated protein Cas6 C-terminal" evidence="1">
    <location>
        <begin position="99"/>
        <end position="218"/>
    </location>
</feature>
<dbReference type="InterPro" id="IPR019267">
    <property type="entry name" value="CRISPR-assoc_Cas6_C"/>
</dbReference>
<accession>A0A2I2KIX0</accession>
<dbReference type="AlphaFoldDB" id="A0A2I2KIX0"/>
<name>A0A2I2KIX0_9ACTN</name>
<protein>
    <recommendedName>
        <fullName evidence="1">CRISPR-associated protein Cas6 C-terminal domain-containing protein</fullName>
    </recommendedName>
</protein>
<dbReference type="Gene3D" id="3.30.70.1900">
    <property type="match status" value="1"/>
</dbReference>
<organism evidence="2 3">
    <name type="scientific">Frankia canadensis</name>
    <dbReference type="NCBI Taxonomy" id="1836972"/>
    <lineage>
        <taxon>Bacteria</taxon>
        <taxon>Bacillati</taxon>
        <taxon>Actinomycetota</taxon>
        <taxon>Actinomycetes</taxon>
        <taxon>Frankiales</taxon>
        <taxon>Frankiaceae</taxon>
        <taxon>Frankia</taxon>
    </lineage>
</organism>
<evidence type="ECO:0000313" key="3">
    <source>
        <dbReference type="Proteomes" id="UP000234331"/>
    </source>
</evidence>
<dbReference type="Pfam" id="PF10040">
    <property type="entry name" value="CRISPR_Cas6"/>
    <property type="match status" value="1"/>
</dbReference>
<gene>
    <name evidence="2" type="ORF">FRACA_1050002</name>
</gene>